<evidence type="ECO:0000313" key="2">
    <source>
        <dbReference type="EMBL" id="CAD9466573.1"/>
    </source>
</evidence>
<feature type="chain" id="PRO_5031427241" description="Hint domain-containing protein" evidence="1">
    <location>
        <begin position="49"/>
        <end position="283"/>
    </location>
</feature>
<gene>
    <name evidence="2" type="ORF">HTAM1171_LOCUS373</name>
</gene>
<sequence>MKPHYFVSGDWRLETLSHHHTDSLPNMLNHSFAFVALLSLFQTRSAFARCVCACDDDQTDCKTFSNSNNICEREGCGVTCRTLFKTGFNLEGCGCIDASTRLFSCESKEYVPAHSVVPGDSMRTVSSSDGTEMCSEVYFTYAHEGNYHAFEVEMEDSSKLTVSSNHLLYVGSSFENRKATMAKNVMVGDTLVSSVGSAKEITSIKDINTELVNVLTMEGSVELESGVVISTNSYHETLYSALFYPIKLMYLWIGAPAVKKAEPYLTNVGDVLTPYVSMVADSL</sequence>
<accession>A0A7S2DWY0</accession>
<dbReference type="SUPFAM" id="SSF51294">
    <property type="entry name" value="Hedgehog/intein (Hint) domain"/>
    <property type="match status" value="1"/>
</dbReference>
<dbReference type="Gene3D" id="2.170.16.10">
    <property type="entry name" value="Hedgehog/Intein (Hint) domain"/>
    <property type="match status" value="1"/>
</dbReference>
<evidence type="ECO:0008006" key="3">
    <source>
        <dbReference type="Google" id="ProtNLM"/>
    </source>
</evidence>
<feature type="signal peptide" evidence="1">
    <location>
        <begin position="1"/>
        <end position="48"/>
    </location>
</feature>
<evidence type="ECO:0000256" key="1">
    <source>
        <dbReference type="SAM" id="SignalP"/>
    </source>
</evidence>
<reference evidence="2" key="1">
    <citation type="submission" date="2021-01" db="EMBL/GenBank/DDBJ databases">
        <authorList>
            <person name="Corre E."/>
            <person name="Pelletier E."/>
            <person name="Niang G."/>
            <person name="Scheremetjew M."/>
            <person name="Finn R."/>
            <person name="Kale V."/>
            <person name="Holt S."/>
            <person name="Cochrane G."/>
            <person name="Meng A."/>
            <person name="Brown T."/>
            <person name="Cohen L."/>
        </authorList>
    </citation>
    <scope>NUCLEOTIDE SEQUENCE</scope>
    <source>
        <strain evidence="2">CCMP826</strain>
    </source>
</reference>
<keyword evidence="1" id="KW-0732">Signal</keyword>
<dbReference type="InterPro" id="IPR036844">
    <property type="entry name" value="Hint_dom_sf"/>
</dbReference>
<proteinExistence type="predicted"/>
<name>A0A7S2DWY0_9STRA</name>
<dbReference type="EMBL" id="HBGV01000545">
    <property type="protein sequence ID" value="CAD9466573.1"/>
    <property type="molecule type" value="Transcribed_RNA"/>
</dbReference>
<dbReference type="AlphaFoldDB" id="A0A7S2DWY0"/>
<organism evidence="2">
    <name type="scientific">Helicotheca tamesis</name>
    <dbReference type="NCBI Taxonomy" id="374047"/>
    <lineage>
        <taxon>Eukaryota</taxon>
        <taxon>Sar</taxon>
        <taxon>Stramenopiles</taxon>
        <taxon>Ochrophyta</taxon>
        <taxon>Bacillariophyta</taxon>
        <taxon>Mediophyceae</taxon>
        <taxon>Lithodesmiophycidae</taxon>
        <taxon>Lithodesmiales</taxon>
        <taxon>Lithodesmiaceae</taxon>
        <taxon>Helicotheca</taxon>
    </lineage>
</organism>
<protein>
    <recommendedName>
        <fullName evidence="3">Hint domain-containing protein</fullName>
    </recommendedName>
</protein>